<dbReference type="Gene3D" id="3.90.220.20">
    <property type="entry name" value="DNA methylase specificity domains"/>
    <property type="match status" value="2"/>
</dbReference>
<evidence type="ECO:0000313" key="7">
    <source>
        <dbReference type="Proteomes" id="UP000534870"/>
    </source>
</evidence>
<feature type="domain" description="Type I restriction modification DNA specificity" evidence="5">
    <location>
        <begin position="64"/>
        <end position="170"/>
    </location>
</feature>
<evidence type="ECO:0000259" key="5">
    <source>
        <dbReference type="Pfam" id="PF01420"/>
    </source>
</evidence>
<keyword evidence="6" id="KW-0378">Hydrolase</keyword>
<dbReference type="InterPro" id="IPR000055">
    <property type="entry name" value="Restrct_endonuc_typeI_TRD"/>
</dbReference>
<keyword evidence="3" id="KW-0238">DNA-binding</keyword>
<dbReference type="PANTHER" id="PTHR43140:SF1">
    <property type="entry name" value="TYPE I RESTRICTION ENZYME ECOKI SPECIFICITY SUBUNIT"/>
    <property type="match status" value="1"/>
</dbReference>
<name>A0A7Y7M634_9PROT</name>
<dbReference type="PANTHER" id="PTHR43140">
    <property type="entry name" value="TYPE-1 RESTRICTION ENZYME ECOKI SPECIFICITY PROTEIN"/>
    <property type="match status" value="1"/>
</dbReference>
<dbReference type="CDD" id="cd17261">
    <property type="entry name" value="RMtype1_S_EcoKI-TRD2-CR2_like"/>
    <property type="match status" value="1"/>
</dbReference>
<dbReference type="InterPro" id="IPR051212">
    <property type="entry name" value="Type-I_RE_S_subunit"/>
</dbReference>
<keyword evidence="6" id="KW-0540">Nuclease</keyword>
<dbReference type="GO" id="GO:0004519">
    <property type="term" value="F:endonuclease activity"/>
    <property type="evidence" value="ECO:0007669"/>
    <property type="project" value="UniProtKB-KW"/>
</dbReference>
<reference evidence="6 7" key="1">
    <citation type="submission" date="2020-06" db="EMBL/GenBank/DDBJ databases">
        <title>Description of novel acetic acid bacteria.</title>
        <authorList>
            <person name="Sombolestani A."/>
        </authorList>
    </citation>
    <scope>NUCLEOTIDE SEQUENCE [LARGE SCALE GENOMIC DNA]</scope>
    <source>
        <strain evidence="6 7">LMG 31431</strain>
    </source>
</reference>
<evidence type="ECO:0000313" key="6">
    <source>
        <dbReference type="EMBL" id="NVN10256.1"/>
    </source>
</evidence>
<comment type="similarity">
    <text evidence="1">Belongs to the type-I restriction system S methylase family.</text>
</comment>
<gene>
    <name evidence="6" type="ORF">HUK84_03680</name>
</gene>
<comment type="caution">
    <text evidence="6">The sequence shown here is derived from an EMBL/GenBank/DDBJ whole genome shotgun (WGS) entry which is preliminary data.</text>
</comment>
<proteinExistence type="inferred from homology"/>
<dbReference type="GO" id="GO:0003677">
    <property type="term" value="F:DNA binding"/>
    <property type="evidence" value="ECO:0007669"/>
    <property type="project" value="UniProtKB-KW"/>
</dbReference>
<keyword evidence="2" id="KW-0680">Restriction system</keyword>
<protein>
    <submittedName>
        <fullName evidence="6">Restriction endonuclease subunit S</fullName>
    </submittedName>
</protein>
<accession>A0A7Y7M634</accession>
<dbReference type="EMBL" id="JABXXP010000026">
    <property type="protein sequence ID" value="NVN10256.1"/>
    <property type="molecule type" value="Genomic_DNA"/>
</dbReference>
<keyword evidence="4" id="KW-0175">Coiled coil</keyword>
<sequence length="436" mass="49297">MMLPKGWVETDLGSLMLDYEVIDPRLTPERKFSYVEIGSIDNKIQKIVSPKFLLGKDAPSRARRVIKEGDIVFSTVRPYLKNISLVPKELDNQLTSTGMCVIRTHELVDTRYIFLLICSREFLEEVSLKQDGTLYPAVSDRDVTDAKVPLPPLAEQRRIVAKLDSLTARIARARVELERVQVLRKHLKHKATQEIFSTNSKWPTARLQDLVSDGPSNGWSPSTDNTAQGTLSLKLTATTSGYIRLDNNAIKRIHETVPHDSKFWLKNGDILIQRANALEHLGISAIFYGPEKKYIYPDLMIRVRVEDENLSRLIWYFLNSPNTRQYFRENATGTAGNMPKINGKLVKQLLIPVPPSDVRAHVVKSFDALFAHADRLKSESQHALTLLDRLESSLFAKAFRGELVPQDPNDEPASILLDRIRAECAAAPKPKRGRKA</sequence>
<dbReference type="Proteomes" id="UP000534870">
    <property type="component" value="Unassembled WGS sequence"/>
</dbReference>
<dbReference type="SUPFAM" id="SSF116734">
    <property type="entry name" value="DNA methylase specificity domain"/>
    <property type="match status" value="2"/>
</dbReference>
<dbReference type="AlphaFoldDB" id="A0A7Y7M634"/>
<organism evidence="6 7">
    <name type="scientific">Nguyenibacter vanlangensis</name>
    <dbReference type="NCBI Taxonomy" id="1216886"/>
    <lineage>
        <taxon>Bacteria</taxon>
        <taxon>Pseudomonadati</taxon>
        <taxon>Pseudomonadota</taxon>
        <taxon>Alphaproteobacteria</taxon>
        <taxon>Acetobacterales</taxon>
        <taxon>Acetobacteraceae</taxon>
        <taxon>Nguyenibacter</taxon>
    </lineage>
</organism>
<dbReference type="InterPro" id="IPR044946">
    <property type="entry name" value="Restrct_endonuc_typeI_TRD_sf"/>
</dbReference>
<feature type="domain" description="Type I restriction modification DNA specificity" evidence="5">
    <location>
        <begin position="245"/>
        <end position="376"/>
    </location>
</feature>
<evidence type="ECO:0000256" key="3">
    <source>
        <dbReference type="ARBA" id="ARBA00023125"/>
    </source>
</evidence>
<dbReference type="GO" id="GO:0009307">
    <property type="term" value="P:DNA restriction-modification system"/>
    <property type="evidence" value="ECO:0007669"/>
    <property type="project" value="UniProtKB-KW"/>
</dbReference>
<keyword evidence="6" id="KW-0255">Endonuclease</keyword>
<feature type="coiled-coil region" evidence="4">
    <location>
        <begin position="163"/>
        <end position="190"/>
    </location>
</feature>
<dbReference type="Pfam" id="PF01420">
    <property type="entry name" value="Methylase_S"/>
    <property type="match status" value="2"/>
</dbReference>
<evidence type="ECO:0000256" key="1">
    <source>
        <dbReference type="ARBA" id="ARBA00010923"/>
    </source>
</evidence>
<evidence type="ECO:0000256" key="4">
    <source>
        <dbReference type="SAM" id="Coils"/>
    </source>
</evidence>
<evidence type="ECO:0000256" key="2">
    <source>
        <dbReference type="ARBA" id="ARBA00022747"/>
    </source>
</evidence>